<dbReference type="AlphaFoldDB" id="A0A7G3ZI56"/>
<evidence type="ECO:0000313" key="4">
    <source>
        <dbReference type="Proteomes" id="UP000515788"/>
    </source>
</evidence>
<feature type="transmembrane region" description="Helical" evidence="2">
    <location>
        <begin position="279"/>
        <end position="300"/>
    </location>
</feature>
<dbReference type="RefSeq" id="XP_037139866.1">
    <property type="nucleotide sequence ID" value="XM_037283970.1"/>
</dbReference>
<proteinExistence type="predicted"/>
<feature type="region of interest" description="Disordered" evidence="1">
    <location>
        <begin position="1"/>
        <end position="23"/>
    </location>
</feature>
<organism evidence="3 4">
    <name type="scientific">Torulaspora globosa</name>
    <dbReference type="NCBI Taxonomy" id="48254"/>
    <lineage>
        <taxon>Eukaryota</taxon>
        <taxon>Fungi</taxon>
        <taxon>Dikarya</taxon>
        <taxon>Ascomycota</taxon>
        <taxon>Saccharomycotina</taxon>
        <taxon>Saccharomycetes</taxon>
        <taxon>Saccharomycetales</taxon>
        <taxon>Saccharomycetaceae</taxon>
        <taxon>Torulaspora</taxon>
    </lineage>
</organism>
<gene>
    <name evidence="3" type="ORF">HG536_0E01030</name>
</gene>
<sequence length="370" mass="40614">MSLSEADNTEETSSTSFGDSDESQDVRGILQSYFLENFGGAQNVPPRIPEMLAERDVRRVSRDVSVSTVSTALLLEQSSGSADNDYVTANEVEPTVEQGVRFLRREPAGNAQVSYVRTSFDGGAEAREYRLPRKVSQPLLEPEVAGRPKAPHSPSLLNNILMPSPLDQSARTIPALRAVSGSYQVQQRTWEARRQSVASVVKPQGTVLAAPERARIARLTDSQMDLTLSTLQEYQKDVEATAGRGTYTQSSGISVQHIDSSSIQSFDSQDHKFSDIYSIARITALIGICLIVPPLFFMIASGERGGGVSNYRLMRLIMNSKHRVGMMKGFVWDVDVGWFRYLCLSLGIFETLGILASIGSGIAIGRRRET</sequence>
<evidence type="ECO:0000256" key="2">
    <source>
        <dbReference type="SAM" id="Phobius"/>
    </source>
</evidence>
<dbReference type="Proteomes" id="UP000515788">
    <property type="component" value="Chromosome 5"/>
</dbReference>
<evidence type="ECO:0000256" key="1">
    <source>
        <dbReference type="SAM" id="MobiDB-lite"/>
    </source>
</evidence>
<keyword evidence="2" id="KW-0472">Membrane</keyword>
<feature type="compositionally biased region" description="Polar residues" evidence="1">
    <location>
        <begin position="1"/>
        <end position="18"/>
    </location>
</feature>
<dbReference type="OrthoDB" id="4068624at2759"/>
<keyword evidence="2" id="KW-0812">Transmembrane</keyword>
<keyword evidence="4" id="KW-1185">Reference proteome</keyword>
<accession>A0A7G3ZI56</accession>
<evidence type="ECO:0000313" key="3">
    <source>
        <dbReference type="EMBL" id="QLL33192.1"/>
    </source>
</evidence>
<protein>
    <submittedName>
        <fullName evidence="3">Uncharacterized protein</fullName>
    </submittedName>
</protein>
<dbReference type="KEGG" id="tgb:HG536_0E01030"/>
<feature type="transmembrane region" description="Helical" evidence="2">
    <location>
        <begin position="338"/>
        <end position="364"/>
    </location>
</feature>
<dbReference type="GeneID" id="59326388"/>
<reference evidence="3 4" key="1">
    <citation type="submission" date="2020-06" db="EMBL/GenBank/DDBJ databases">
        <title>The yeast mating-type switching endonuclease HO is a domesticated member of an unorthodox homing genetic element family.</title>
        <authorList>
            <person name="Coughlan A.Y."/>
            <person name="Lombardi L."/>
            <person name="Braun-Galleani S."/>
            <person name="Martos A.R."/>
            <person name="Galeote V."/>
            <person name="Bigey F."/>
            <person name="Dequin S."/>
            <person name="Byrne K.P."/>
            <person name="Wolfe K.H."/>
        </authorList>
    </citation>
    <scope>NUCLEOTIDE SEQUENCE [LARGE SCALE GENOMIC DNA]</scope>
    <source>
        <strain evidence="3 4">CBS764</strain>
    </source>
</reference>
<name>A0A7G3ZI56_9SACH</name>
<keyword evidence="2" id="KW-1133">Transmembrane helix</keyword>
<dbReference type="EMBL" id="CP059250">
    <property type="protein sequence ID" value="QLL33192.1"/>
    <property type="molecule type" value="Genomic_DNA"/>
</dbReference>